<dbReference type="Pfam" id="PF13621">
    <property type="entry name" value="Cupin_8"/>
    <property type="match status" value="1"/>
</dbReference>
<dbReference type="SUPFAM" id="SSF51197">
    <property type="entry name" value="Clavaminate synthase-like"/>
    <property type="match status" value="1"/>
</dbReference>
<proteinExistence type="predicted"/>
<evidence type="ECO:0000313" key="3">
    <source>
        <dbReference type="Proteomes" id="UP000184330"/>
    </source>
</evidence>
<dbReference type="InterPro" id="IPR003347">
    <property type="entry name" value="JmjC_dom"/>
</dbReference>
<keyword evidence="3" id="KW-1185">Reference proteome</keyword>
<accession>A0A1L7XVZ7</accession>
<dbReference type="InterPro" id="IPR041667">
    <property type="entry name" value="Cupin_8"/>
</dbReference>
<dbReference type="PANTHER" id="PTHR12461">
    <property type="entry name" value="HYPOXIA-INDUCIBLE FACTOR 1 ALPHA INHIBITOR-RELATED"/>
    <property type="match status" value="1"/>
</dbReference>
<evidence type="ECO:0000313" key="2">
    <source>
        <dbReference type="EMBL" id="CZR69211.1"/>
    </source>
</evidence>
<protein>
    <recommendedName>
        <fullName evidence="1">JmjC domain-containing protein</fullName>
    </recommendedName>
</protein>
<sequence length="519" mass="58338">MEEMKVSRRGSRLPLRNATVSTPAHQELVNIAVQRASDSRKRLELLFDSTETTIAPASPLQTLLECGNAVIKLLIQVAESIQNHKGDFHLVIARLEDLINLATEKFYAFPFKDVPAGWRVLFRESSLLKVSALSVKSVWSQSDQDKKSSQLCLGLSETELDEIVKTIDTALIMAGPPPSDAGQAEISTLFRILQNINDASSENDLDEPAAKRQKLNSRTSPYKATFPQSTVFVPPISRPVPRIATLTFDRFEKHMQNPQSTALGPEPLIITGTLDHWPARNERPWNRPSYLMSKTIGGRRLVPIELGRSYVDEGWGQKIISFREFMEQYILYIQEPGGLATGYLAQHDLFAQIPSLRQDIAVLDYCYTSPPPAHQSSPLAEKHSMNPQLDEPLLNAWFGPAGTISPLHVDPYHNILTQVVGRKYIRLYAPRESTKLYARGVEDGGVDMENTSALDIGVLAGWDGTEDEQLEAREKFPLFKQAEYVDCILEDGECLYIPVGWWHYVRSLSVSFSVSFWWN</sequence>
<dbReference type="Proteomes" id="UP000184330">
    <property type="component" value="Unassembled WGS sequence"/>
</dbReference>
<dbReference type="PROSITE" id="PS51184">
    <property type="entry name" value="JMJC"/>
    <property type="match status" value="1"/>
</dbReference>
<dbReference type="EMBL" id="FJOG01000067">
    <property type="protein sequence ID" value="CZR69211.1"/>
    <property type="molecule type" value="Genomic_DNA"/>
</dbReference>
<dbReference type="SMART" id="SM00558">
    <property type="entry name" value="JmjC"/>
    <property type="match status" value="1"/>
</dbReference>
<dbReference type="OrthoDB" id="47172at2759"/>
<evidence type="ECO:0000259" key="1">
    <source>
        <dbReference type="PROSITE" id="PS51184"/>
    </source>
</evidence>
<gene>
    <name evidence="2" type="ORF">PAC_19111</name>
</gene>
<reference evidence="2 3" key="1">
    <citation type="submission" date="2016-03" db="EMBL/GenBank/DDBJ databases">
        <authorList>
            <person name="Ploux O."/>
        </authorList>
    </citation>
    <scope>NUCLEOTIDE SEQUENCE [LARGE SCALE GENOMIC DNA]</scope>
    <source>
        <strain evidence="2 3">UAMH 11012</strain>
    </source>
</reference>
<dbReference type="PANTHER" id="PTHR12461:SF101">
    <property type="entry name" value="TRNA WYBUTOSINE-SYNTHESIZING PROTEIN 4"/>
    <property type="match status" value="1"/>
</dbReference>
<organism evidence="2 3">
    <name type="scientific">Phialocephala subalpina</name>
    <dbReference type="NCBI Taxonomy" id="576137"/>
    <lineage>
        <taxon>Eukaryota</taxon>
        <taxon>Fungi</taxon>
        <taxon>Dikarya</taxon>
        <taxon>Ascomycota</taxon>
        <taxon>Pezizomycotina</taxon>
        <taxon>Leotiomycetes</taxon>
        <taxon>Helotiales</taxon>
        <taxon>Mollisiaceae</taxon>
        <taxon>Phialocephala</taxon>
        <taxon>Phialocephala fortinii species complex</taxon>
    </lineage>
</organism>
<dbReference type="AlphaFoldDB" id="A0A1L7XVZ7"/>
<dbReference type="Gene3D" id="2.60.120.650">
    <property type="entry name" value="Cupin"/>
    <property type="match status" value="1"/>
</dbReference>
<dbReference type="FunFam" id="2.60.120.650:FF:000046">
    <property type="entry name" value="JmjC domain-containing protein D"/>
    <property type="match status" value="1"/>
</dbReference>
<dbReference type="STRING" id="576137.A0A1L7XVZ7"/>
<name>A0A1L7XVZ7_9HELO</name>
<feature type="domain" description="JmjC" evidence="1">
    <location>
        <begin position="358"/>
        <end position="519"/>
    </location>
</feature>